<organism evidence="2 3">
    <name type="scientific">Gangjinia marincola</name>
    <dbReference type="NCBI Taxonomy" id="578463"/>
    <lineage>
        <taxon>Bacteria</taxon>
        <taxon>Pseudomonadati</taxon>
        <taxon>Bacteroidota</taxon>
        <taxon>Flavobacteriia</taxon>
        <taxon>Flavobacteriales</taxon>
        <taxon>Flavobacteriaceae</taxon>
        <taxon>Gangjinia</taxon>
    </lineage>
</organism>
<dbReference type="Proteomes" id="UP001500507">
    <property type="component" value="Unassembled WGS sequence"/>
</dbReference>
<dbReference type="Pfam" id="PF14121">
    <property type="entry name" value="Porin_10"/>
    <property type="match status" value="1"/>
</dbReference>
<evidence type="ECO:0000313" key="2">
    <source>
        <dbReference type="EMBL" id="GAA0872389.1"/>
    </source>
</evidence>
<comment type="caution">
    <text evidence="2">The sequence shown here is derived from an EMBL/GenBank/DDBJ whole genome shotgun (WGS) entry which is preliminary data.</text>
</comment>
<sequence length="660" mass="75770">MLVYSFQGFSQERPLQQSKELPQRTDAPTNSQQPNNPNQDNNEKGRKTLEPRPISEYKIISVKNDTTHVDTALTIVKDYEFNYLRKDDLHLLPFTNVGQTYVTLSHTFNTTSLMPLFGARARHFNYYEVEDINYYHVPTPVTELYFRTVFEQGQNLEAFFTTNISPQVNIFIGYKGLRSLGKYQHILTSTGNFQVGFSVDTKNDRYHVKTHFTAQDLLNQENGGLSPQGVINYLGDDEEFDDRSALDVNFEDAENILDGRRFYLNQSYDIIKKNDSIQNNQITLGHVIDFTDKEYRYEQSSANEIFGEAFETTNLRDEVEFQEVNNQLSLTFSNAVLGRIGGLIGHADYNYGYQRVLIQESGTIPNRLIGDVFYTGATYNNTIGKLAIDGLAKINVSGDFDGNHIQGAISYPLSIGSISASVSTNSRRPNYNFLLYQSDYVEYNWFNDFDNVQTQRLAFDFKSKKYVDASLTFTTINNYTYFAANGIEVDQEGFENPVTFNIAKPTQYDEQVNYLKLKASKTFEYGVLGSSSDLIYQNVSSDDEVLNVPDIVVRSSLYYKDHWFDKALYLQTGFTAKYFTSYNGDGYDPILAEFYTQNQQEIEGFPIVDFFFNAKIKTARIYFKVENIPSLLFGNDNFVAPAQPFRDDVIRFGLQWNYFL</sequence>
<protein>
    <submittedName>
        <fullName evidence="2">Porin</fullName>
    </submittedName>
</protein>
<evidence type="ECO:0000256" key="1">
    <source>
        <dbReference type="SAM" id="MobiDB-lite"/>
    </source>
</evidence>
<dbReference type="InterPro" id="IPR025631">
    <property type="entry name" value="Porin_10"/>
</dbReference>
<name>A0ABN1MHL6_9FLAO</name>
<feature type="region of interest" description="Disordered" evidence="1">
    <location>
        <begin position="1"/>
        <end position="50"/>
    </location>
</feature>
<accession>A0ABN1MHL6</accession>
<feature type="compositionally biased region" description="Low complexity" evidence="1">
    <location>
        <begin position="28"/>
        <end position="40"/>
    </location>
</feature>
<evidence type="ECO:0000313" key="3">
    <source>
        <dbReference type="Proteomes" id="UP001500507"/>
    </source>
</evidence>
<gene>
    <name evidence="2" type="ORF">GCM10009117_15360</name>
</gene>
<keyword evidence="3" id="KW-1185">Reference proteome</keyword>
<feature type="compositionally biased region" description="Polar residues" evidence="1">
    <location>
        <begin position="7"/>
        <end position="20"/>
    </location>
</feature>
<feature type="compositionally biased region" description="Basic and acidic residues" evidence="1">
    <location>
        <begin position="41"/>
        <end position="50"/>
    </location>
</feature>
<reference evidence="2 3" key="1">
    <citation type="journal article" date="2019" name="Int. J. Syst. Evol. Microbiol.">
        <title>The Global Catalogue of Microorganisms (GCM) 10K type strain sequencing project: providing services to taxonomists for standard genome sequencing and annotation.</title>
        <authorList>
            <consortium name="The Broad Institute Genomics Platform"/>
            <consortium name="The Broad Institute Genome Sequencing Center for Infectious Disease"/>
            <person name="Wu L."/>
            <person name="Ma J."/>
        </authorList>
    </citation>
    <scope>NUCLEOTIDE SEQUENCE [LARGE SCALE GENOMIC DNA]</scope>
    <source>
        <strain evidence="2 3">JCM 16082</strain>
    </source>
</reference>
<dbReference type="EMBL" id="BAAAFG010000015">
    <property type="protein sequence ID" value="GAA0872389.1"/>
    <property type="molecule type" value="Genomic_DNA"/>
</dbReference>
<proteinExistence type="predicted"/>